<dbReference type="PATRIC" id="fig|1354251.4.peg.3190"/>
<dbReference type="Proteomes" id="UP000078410">
    <property type="component" value="Unassembled WGS sequence"/>
</dbReference>
<dbReference type="NCBIfam" id="TIGR03344">
    <property type="entry name" value="VI_effect_Hcp1"/>
    <property type="match status" value="1"/>
</dbReference>
<dbReference type="InterPro" id="IPR036624">
    <property type="entry name" value="Hcp1-lik_sf"/>
</dbReference>
<proteinExistence type="predicted"/>
<gene>
    <name evidence="1" type="ORF">M975_3098</name>
</gene>
<evidence type="ECO:0000313" key="1">
    <source>
        <dbReference type="EMBL" id="OAT30002.1"/>
    </source>
</evidence>
<dbReference type="InterPro" id="IPR052947">
    <property type="entry name" value="T6SS_Hcp1_domain"/>
</dbReference>
<evidence type="ECO:0000313" key="2">
    <source>
        <dbReference type="Proteomes" id="UP000078410"/>
    </source>
</evidence>
<dbReference type="EMBL" id="LXER01000028">
    <property type="protein sequence ID" value="OAT30002.1"/>
    <property type="molecule type" value="Genomic_DNA"/>
</dbReference>
<accession>A0A1B7IKK4</accession>
<dbReference type="OrthoDB" id="4378831at2"/>
<keyword evidence="2" id="KW-1185">Reference proteome</keyword>
<dbReference type="PANTHER" id="PTHR34319">
    <property type="entry name" value="MAJOR EXPORTED PROTEIN"/>
    <property type="match status" value="1"/>
</dbReference>
<reference evidence="1 2" key="1">
    <citation type="submission" date="2016-04" db="EMBL/GenBank/DDBJ databases">
        <title>ATOL: Assembling a taxonomically balanced genome-scale reconstruction of the evolutionary history of the Enterobacteriaceae.</title>
        <authorList>
            <person name="Plunkett G.III."/>
            <person name="Neeno-Eckwall E.C."/>
            <person name="Glasner J.D."/>
            <person name="Perna N.T."/>
        </authorList>
    </citation>
    <scope>NUCLEOTIDE SEQUENCE [LARGE SCALE GENOMIC DNA]</scope>
    <source>
        <strain evidence="1 2">ATCC 51605</strain>
    </source>
</reference>
<dbReference type="Gene3D" id="2.30.110.20">
    <property type="entry name" value="Hcp1-like"/>
    <property type="match status" value="1"/>
</dbReference>
<organism evidence="1 2">
    <name type="scientific">Buttiauxella brennerae ATCC 51605</name>
    <dbReference type="NCBI Taxonomy" id="1354251"/>
    <lineage>
        <taxon>Bacteria</taxon>
        <taxon>Pseudomonadati</taxon>
        <taxon>Pseudomonadota</taxon>
        <taxon>Gammaproteobacteria</taxon>
        <taxon>Enterobacterales</taxon>
        <taxon>Enterobacteriaceae</taxon>
        <taxon>Buttiauxella</taxon>
    </lineage>
</organism>
<dbReference type="RefSeq" id="WP_064560827.1">
    <property type="nucleotide sequence ID" value="NZ_LXER01000028.1"/>
</dbReference>
<dbReference type="PANTHER" id="PTHR34319:SF7">
    <property type="entry name" value="HNH ENDONUCLEASE DOMAIN-CONTAINING PROTEIN"/>
    <property type="match status" value="1"/>
</dbReference>
<protein>
    <submittedName>
        <fullName evidence="1">Hcp family type VI secretion system effector</fullName>
    </submittedName>
</protein>
<name>A0A1B7IKK4_9ENTR</name>
<dbReference type="Pfam" id="PF05638">
    <property type="entry name" value="T6SS_HCP"/>
    <property type="match status" value="1"/>
</dbReference>
<dbReference type="InterPro" id="IPR008514">
    <property type="entry name" value="T6SS_Hcp"/>
</dbReference>
<dbReference type="SUPFAM" id="SSF141452">
    <property type="entry name" value="Hcp1-like"/>
    <property type="match status" value="1"/>
</dbReference>
<comment type="caution">
    <text evidence="1">The sequence shown here is derived from an EMBL/GenBank/DDBJ whole genome shotgun (WGS) entry which is preliminary data.</text>
</comment>
<dbReference type="AlphaFoldDB" id="A0A1B7IKK4"/>
<sequence length="159" mass="17962">MANLVYMTTTGEKQGYISQGCGAYDSLGNKCQINHLDQIFVLALTHSTHRQQHINHQPLSITKLIDKSSPLFGVAIVNNEKLQCVIDVYSTDKTGFNRKYYSIELRDAFLADVSINIPHSIDHNDAQPEETLLLSFKSITWNHHVAGTSGYSFWEDNVY</sequence>